<dbReference type="GO" id="GO:0003700">
    <property type="term" value="F:DNA-binding transcription factor activity"/>
    <property type="evidence" value="ECO:0007669"/>
    <property type="project" value="InterPro"/>
</dbReference>
<comment type="caution">
    <text evidence="6">The sequence shown here is derived from an EMBL/GenBank/DDBJ whole genome shotgun (WGS) entry which is preliminary data.</text>
</comment>
<evidence type="ECO:0000313" key="7">
    <source>
        <dbReference type="Proteomes" id="UP000051804"/>
    </source>
</evidence>
<dbReference type="GO" id="GO:0032993">
    <property type="term" value="C:protein-DNA complex"/>
    <property type="evidence" value="ECO:0007669"/>
    <property type="project" value="TreeGrafter"/>
</dbReference>
<protein>
    <recommendedName>
        <fullName evidence="5">HTH lysR-type domain-containing protein</fullName>
    </recommendedName>
</protein>
<dbReference type="PANTHER" id="PTHR30346">
    <property type="entry name" value="TRANSCRIPTIONAL DUAL REGULATOR HCAR-RELATED"/>
    <property type="match status" value="1"/>
</dbReference>
<dbReference type="OrthoDB" id="9803735at2"/>
<keyword evidence="2" id="KW-0805">Transcription regulation</keyword>
<dbReference type="Gene3D" id="3.40.190.10">
    <property type="entry name" value="Periplasmic binding protein-like II"/>
    <property type="match status" value="2"/>
</dbReference>
<dbReference type="InterPro" id="IPR005119">
    <property type="entry name" value="LysR_subst-bd"/>
</dbReference>
<evidence type="ECO:0000259" key="5">
    <source>
        <dbReference type="PROSITE" id="PS50931"/>
    </source>
</evidence>
<dbReference type="PROSITE" id="PS50931">
    <property type="entry name" value="HTH_LYSR"/>
    <property type="match status" value="1"/>
</dbReference>
<feature type="domain" description="HTH lysR-type" evidence="5">
    <location>
        <begin position="2"/>
        <end position="59"/>
    </location>
</feature>
<evidence type="ECO:0000256" key="1">
    <source>
        <dbReference type="ARBA" id="ARBA00009437"/>
    </source>
</evidence>
<dbReference type="Proteomes" id="UP000051804">
    <property type="component" value="Unassembled WGS sequence"/>
</dbReference>
<dbReference type="SUPFAM" id="SSF53850">
    <property type="entry name" value="Periplasmic binding protein-like II"/>
    <property type="match status" value="1"/>
</dbReference>
<keyword evidence="7" id="KW-1185">Reference proteome</keyword>
<dbReference type="PATRIC" id="fig|1291734.4.peg.1016"/>
<evidence type="ECO:0000256" key="4">
    <source>
        <dbReference type="ARBA" id="ARBA00023163"/>
    </source>
</evidence>
<dbReference type="STRING" id="1291734.FD02_GL000990"/>
<proteinExistence type="inferred from homology"/>
<dbReference type="CDD" id="cd08414">
    <property type="entry name" value="PBP2_LTTR_aromatics_like"/>
    <property type="match status" value="1"/>
</dbReference>
<evidence type="ECO:0000313" key="6">
    <source>
        <dbReference type="EMBL" id="KRK74385.1"/>
    </source>
</evidence>
<reference evidence="6 7" key="1">
    <citation type="journal article" date="2015" name="Genome Announc.">
        <title>Expanding the biotechnology potential of lactobacilli through comparative genomics of 213 strains and associated genera.</title>
        <authorList>
            <person name="Sun Z."/>
            <person name="Harris H.M."/>
            <person name="McCann A."/>
            <person name="Guo C."/>
            <person name="Argimon S."/>
            <person name="Zhang W."/>
            <person name="Yang X."/>
            <person name="Jeffery I.B."/>
            <person name="Cooney J.C."/>
            <person name="Kagawa T.F."/>
            <person name="Liu W."/>
            <person name="Song Y."/>
            <person name="Salvetti E."/>
            <person name="Wrobel A."/>
            <person name="Rasinkangas P."/>
            <person name="Parkhill J."/>
            <person name="Rea M.C."/>
            <person name="O'Sullivan O."/>
            <person name="Ritari J."/>
            <person name="Douillard F.P."/>
            <person name="Paul Ross R."/>
            <person name="Yang R."/>
            <person name="Briner A.E."/>
            <person name="Felis G.E."/>
            <person name="de Vos W.M."/>
            <person name="Barrangou R."/>
            <person name="Klaenhammer T.R."/>
            <person name="Caufield P.W."/>
            <person name="Cui Y."/>
            <person name="Zhang H."/>
            <person name="O'Toole P.W."/>
        </authorList>
    </citation>
    <scope>NUCLEOTIDE SEQUENCE [LARGE SCALE GENOMIC DNA]</scope>
    <source>
        <strain evidence="6 7">JCM 17158</strain>
    </source>
</reference>
<dbReference type="GO" id="GO:0003677">
    <property type="term" value="F:DNA binding"/>
    <property type="evidence" value="ECO:0007669"/>
    <property type="project" value="UniProtKB-KW"/>
</dbReference>
<dbReference type="InterPro" id="IPR000847">
    <property type="entry name" value="LysR_HTH_N"/>
</dbReference>
<dbReference type="InterPro" id="IPR036388">
    <property type="entry name" value="WH-like_DNA-bd_sf"/>
</dbReference>
<comment type="similarity">
    <text evidence="1">Belongs to the LysR transcriptional regulatory family.</text>
</comment>
<dbReference type="Gene3D" id="1.10.10.10">
    <property type="entry name" value="Winged helix-like DNA-binding domain superfamily/Winged helix DNA-binding domain"/>
    <property type="match status" value="1"/>
</dbReference>
<dbReference type="FunFam" id="1.10.10.10:FF:000001">
    <property type="entry name" value="LysR family transcriptional regulator"/>
    <property type="match status" value="1"/>
</dbReference>
<dbReference type="SUPFAM" id="SSF46785">
    <property type="entry name" value="Winged helix' DNA-binding domain"/>
    <property type="match status" value="1"/>
</dbReference>
<dbReference type="Pfam" id="PF00126">
    <property type="entry name" value="HTH_1"/>
    <property type="match status" value="1"/>
</dbReference>
<accession>A0A0R1K181</accession>
<evidence type="ECO:0000256" key="3">
    <source>
        <dbReference type="ARBA" id="ARBA00023125"/>
    </source>
</evidence>
<organism evidence="6 7">
    <name type="scientific">Lacticaseibacillus nasuensis JCM 17158</name>
    <dbReference type="NCBI Taxonomy" id="1291734"/>
    <lineage>
        <taxon>Bacteria</taxon>
        <taxon>Bacillati</taxon>
        <taxon>Bacillota</taxon>
        <taxon>Bacilli</taxon>
        <taxon>Lactobacillales</taxon>
        <taxon>Lactobacillaceae</taxon>
        <taxon>Lacticaseibacillus</taxon>
    </lineage>
</organism>
<sequence length="293" mass="31275">MLTLIQLQYFVDTVAAQSFTLAAAKNGVTQTAVSQQLAKLERTLGTPLLDRHTKPIGLTAAGQVVYDQARIILQQYQHLLATVTTVQTTARPVITVGYLSNLGSQLVTQEMQQLQQLAPTSTVTLSDHPFDTLAAQLQSGALDLAIGLKSAFPAGAKLTYHPLVSGTYRAIVSRQSPLASANTLLGSALADQPLIMQSRAVLGPAYDQLLANCQADGFVPHIGRLVDSPQTAVIEAALGHGVAFMMPEQALDLPAAAVKVIPLVATHHRYTIVLAKRAGRQAPRIEALWAQHQ</sequence>
<evidence type="ECO:0000256" key="2">
    <source>
        <dbReference type="ARBA" id="ARBA00023015"/>
    </source>
</evidence>
<gene>
    <name evidence="6" type="ORF">FD02_GL000990</name>
</gene>
<dbReference type="EMBL" id="AZDJ01000001">
    <property type="protein sequence ID" value="KRK74385.1"/>
    <property type="molecule type" value="Genomic_DNA"/>
</dbReference>
<keyword evidence="4" id="KW-0804">Transcription</keyword>
<dbReference type="Pfam" id="PF03466">
    <property type="entry name" value="LysR_substrate"/>
    <property type="match status" value="1"/>
</dbReference>
<dbReference type="PANTHER" id="PTHR30346:SF29">
    <property type="entry name" value="LYSR SUBSTRATE-BINDING"/>
    <property type="match status" value="1"/>
</dbReference>
<keyword evidence="3" id="KW-0238">DNA-binding</keyword>
<dbReference type="InterPro" id="IPR036390">
    <property type="entry name" value="WH_DNA-bd_sf"/>
</dbReference>
<dbReference type="AlphaFoldDB" id="A0A0R1K181"/>
<name>A0A0R1K181_9LACO</name>
<dbReference type="RefSeq" id="WP_054723756.1">
    <property type="nucleotide sequence ID" value="NZ_AZDJ01000001.1"/>
</dbReference>
<dbReference type="PRINTS" id="PR00039">
    <property type="entry name" value="HTHLYSR"/>
</dbReference>